<keyword evidence="2" id="KW-1185">Reference proteome</keyword>
<accession>A0A7U8C456</accession>
<evidence type="ECO:0000313" key="1">
    <source>
        <dbReference type="EMBL" id="EAR60099.1"/>
    </source>
</evidence>
<reference evidence="1 2" key="1">
    <citation type="submission" date="2006-02" db="EMBL/GenBank/DDBJ databases">
        <authorList>
            <person name="Pinhassi J."/>
            <person name="Pedros-Alio C."/>
            <person name="Ferriera S."/>
            <person name="Johnson J."/>
            <person name="Kravitz S."/>
            <person name="Halpern A."/>
            <person name="Remington K."/>
            <person name="Beeson K."/>
            <person name="Tran B."/>
            <person name="Rogers Y.-H."/>
            <person name="Friedman R."/>
            <person name="Venter J.C."/>
        </authorList>
    </citation>
    <scope>NUCLEOTIDE SEQUENCE [LARGE SCALE GENOMIC DNA]</scope>
    <source>
        <strain evidence="1 2">MED92</strain>
    </source>
</reference>
<dbReference type="Proteomes" id="UP000002171">
    <property type="component" value="Unassembled WGS sequence"/>
</dbReference>
<evidence type="ECO:0000313" key="2">
    <source>
        <dbReference type="Proteomes" id="UP000002171"/>
    </source>
</evidence>
<protein>
    <recommendedName>
        <fullName evidence="3">UDP-N-acetylglucosamine kinase</fullName>
    </recommendedName>
</protein>
<dbReference type="SUPFAM" id="SSF52540">
    <property type="entry name" value="P-loop containing nucleoside triphosphate hydrolases"/>
    <property type="match status" value="1"/>
</dbReference>
<dbReference type="AlphaFoldDB" id="A0A7U8C456"/>
<dbReference type="RefSeq" id="WP_007021106.1">
    <property type="nucleotide sequence ID" value="NZ_CH724125.1"/>
</dbReference>
<dbReference type="Gene3D" id="3.40.50.300">
    <property type="entry name" value="P-loop containing nucleotide triphosphate hydrolases"/>
    <property type="match status" value="1"/>
</dbReference>
<dbReference type="EMBL" id="AAOW01000024">
    <property type="protein sequence ID" value="EAR60099.1"/>
    <property type="molecule type" value="Genomic_DNA"/>
</dbReference>
<dbReference type="OrthoDB" id="1550976at2"/>
<name>A0A7U8C456_NEPCE</name>
<dbReference type="InterPro" id="IPR027417">
    <property type="entry name" value="P-loop_NTPase"/>
</dbReference>
<proteinExistence type="predicted"/>
<comment type="caution">
    <text evidence="1">The sequence shown here is derived from an EMBL/GenBank/DDBJ whole genome shotgun (WGS) entry which is preliminary data.</text>
</comment>
<gene>
    <name evidence="1" type="ORF">MED92_17207</name>
</gene>
<organism evidence="1 2">
    <name type="scientific">Neptuniibacter caesariensis</name>
    <dbReference type="NCBI Taxonomy" id="207954"/>
    <lineage>
        <taxon>Bacteria</taxon>
        <taxon>Pseudomonadati</taxon>
        <taxon>Pseudomonadota</taxon>
        <taxon>Gammaproteobacteria</taxon>
        <taxon>Oceanospirillales</taxon>
        <taxon>Oceanospirillaceae</taxon>
        <taxon>Neptuniibacter</taxon>
    </lineage>
</organism>
<sequence length="196" mass="21739">MNKPLNARPVIAIAGAPGSGKTLLLESLAAALNCDTLQYDDYQKATEQSMEEMISWMKQGGDYNQLQVPGFAEAIAQQKSLNTETPLLIETPLGRHHSTSGQFIDYLIWVDTPLDVALARNIKAFIADFGESPQAYHEQLGWLDNYLHIYIQDVRETLLVQKQRLSGSADLCIDGSLPANEVFDTAAHYIKQQIST</sequence>
<evidence type="ECO:0008006" key="3">
    <source>
        <dbReference type="Google" id="ProtNLM"/>
    </source>
</evidence>